<gene>
    <name evidence="9" type="ORF">SCD_n02744</name>
</gene>
<keyword evidence="5 6" id="KW-0408">Iron</keyword>
<dbReference type="Proteomes" id="UP000015559">
    <property type="component" value="Chromosome"/>
</dbReference>
<feature type="binding site" description="covalent" evidence="6">
    <location>
        <position position="48"/>
    </location>
    <ligand>
        <name>heme c</name>
        <dbReference type="ChEBI" id="CHEBI:61717"/>
    </ligand>
</feature>
<keyword evidence="1" id="KW-0813">Transport</keyword>
<dbReference type="PROSITE" id="PS51007">
    <property type="entry name" value="CYTC"/>
    <property type="match status" value="1"/>
</dbReference>
<dbReference type="SUPFAM" id="SSF46626">
    <property type="entry name" value="Cytochrome c"/>
    <property type="match status" value="1"/>
</dbReference>
<comment type="PTM">
    <text evidence="6">Binds 1 heme c group covalently per subunit.</text>
</comment>
<dbReference type="STRING" id="1163617.SCD_n02744"/>
<dbReference type="RefSeq" id="WP_009207496.1">
    <property type="nucleotide sequence ID" value="NC_022357.1"/>
</dbReference>
<keyword evidence="10" id="KW-1185">Reference proteome</keyword>
<keyword evidence="7" id="KW-0732">Signal</keyword>
<dbReference type="GO" id="GO:0005506">
    <property type="term" value="F:iron ion binding"/>
    <property type="evidence" value="ECO:0007669"/>
    <property type="project" value="InterPro"/>
</dbReference>
<feature type="binding site" description="covalent" evidence="6">
    <location>
        <position position="44"/>
    </location>
    <ligand>
        <name>heme c</name>
        <dbReference type="ChEBI" id="CHEBI:61717"/>
    </ligand>
</feature>
<dbReference type="Gene3D" id="1.10.760.10">
    <property type="entry name" value="Cytochrome c-like domain"/>
    <property type="match status" value="1"/>
</dbReference>
<dbReference type="HOGENOM" id="CLU_133112_3_0_4"/>
<dbReference type="InterPro" id="IPR036909">
    <property type="entry name" value="Cyt_c-like_dom_sf"/>
</dbReference>
<evidence type="ECO:0000256" key="6">
    <source>
        <dbReference type="PIRSR" id="PIRSR602324-1"/>
    </source>
</evidence>
<dbReference type="GO" id="GO:0009055">
    <property type="term" value="F:electron transfer activity"/>
    <property type="evidence" value="ECO:0007669"/>
    <property type="project" value="InterPro"/>
</dbReference>
<keyword evidence="2 6" id="KW-0349">Heme</keyword>
<evidence type="ECO:0000259" key="8">
    <source>
        <dbReference type="PROSITE" id="PS51007"/>
    </source>
</evidence>
<keyword evidence="3 6" id="KW-0479">Metal-binding</keyword>
<feature type="domain" description="Cytochrome c" evidence="8">
    <location>
        <begin position="30"/>
        <end position="117"/>
    </location>
</feature>
<evidence type="ECO:0000256" key="7">
    <source>
        <dbReference type="SAM" id="SignalP"/>
    </source>
</evidence>
<dbReference type="PRINTS" id="PR00606">
    <property type="entry name" value="CYTCHROMECID"/>
</dbReference>
<dbReference type="AlphaFoldDB" id="S6ANS7"/>
<dbReference type="KEGG" id="sdr:SCD_n02744"/>
<dbReference type="eggNOG" id="COG4654">
    <property type="taxonomic scope" value="Bacteria"/>
</dbReference>
<evidence type="ECO:0000313" key="10">
    <source>
        <dbReference type="Proteomes" id="UP000015559"/>
    </source>
</evidence>
<accession>S6ANS7</accession>
<evidence type="ECO:0000256" key="1">
    <source>
        <dbReference type="ARBA" id="ARBA00022448"/>
    </source>
</evidence>
<dbReference type="GO" id="GO:0020037">
    <property type="term" value="F:heme binding"/>
    <property type="evidence" value="ECO:0007669"/>
    <property type="project" value="InterPro"/>
</dbReference>
<reference evidence="9 10" key="1">
    <citation type="journal article" date="2012" name="Appl. Environ. Microbiol.">
        <title>Draft genome sequence of a psychrotolerant sulfur-oxidizing bacterium, Sulfuricella denitrificans skB26, and proteomic insights into cold adaptation.</title>
        <authorList>
            <person name="Watanabe T."/>
            <person name="Kojima H."/>
            <person name="Fukui M."/>
        </authorList>
    </citation>
    <scope>NUCLEOTIDE SEQUENCE [LARGE SCALE GENOMIC DNA]</scope>
    <source>
        <strain evidence="10">skB26</strain>
    </source>
</reference>
<dbReference type="Pfam" id="PF00034">
    <property type="entry name" value="Cytochrom_C"/>
    <property type="match status" value="1"/>
</dbReference>
<proteinExistence type="predicted"/>
<name>S6ANS7_SULDS</name>
<evidence type="ECO:0000256" key="4">
    <source>
        <dbReference type="ARBA" id="ARBA00022982"/>
    </source>
</evidence>
<evidence type="ECO:0000256" key="3">
    <source>
        <dbReference type="ARBA" id="ARBA00022723"/>
    </source>
</evidence>
<feature type="chain" id="PRO_5004536400" evidence="7">
    <location>
        <begin position="30"/>
        <end position="117"/>
    </location>
</feature>
<keyword evidence="4" id="KW-0249">Electron transport</keyword>
<dbReference type="InterPro" id="IPR009056">
    <property type="entry name" value="Cyt_c-like_dom"/>
</dbReference>
<evidence type="ECO:0000256" key="5">
    <source>
        <dbReference type="ARBA" id="ARBA00023004"/>
    </source>
</evidence>
<evidence type="ECO:0000313" key="9">
    <source>
        <dbReference type="EMBL" id="BAN36544.1"/>
    </source>
</evidence>
<dbReference type="InterPro" id="IPR002324">
    <property type="entry name" value="Cyt_c_ID"/>
</dbReference>
<sequence length="117" mass="13096">MKRKINFRIITATLFTFSVAMLMPSQASAFDADAAKALAKRNDCMKCHAIDKTKKGPSYKKVAAKYKGKADGQSKLITNFTTEPMVKLSDGKEEKHKLIDTKDINEQKNLADWILSL</sequence>
<organism evidence="9 10">
    <name type="scientific">Sulfuricella denitrificans (strain DSM 22764 / NBRC 105220 / skB26)</name>
    <dbReference type="NCBI Taxonomy" id="1163617"/>
    <lineage>
        <taxon>Bacteria</taxon>
        <taxon>Pseudomonadati</taxon>
        <taxon>Pseudomonadota</taxon>
        <taxon>Betaproteobacteria</taxon>
        <taxon>Nitrosomonadales</taxon>
        <taxon>Sulfuricellaceae</taxon>
        <taxon>Sulfuricella</taxon>
    </lineage>
</organism>
<evidence type="ECO:0000256" key="2">
    <source>
        <dbReference type="ARBA" id="ARBA00022617"/>
    </source>
</evidence>
<feature type="signal peptide" evidence="7">
    <location>
        <begin position="1"/>
        <end position="29"/>
    </location>
</feature>
<protein>
    <submittedName>
        <fullName evidence="9">PT repeat-containing protein</fullName>
    </submittedName>
</protein>
<dbReference type="EMBL" id="AP013066">
    <property type="protein sequence ID" value="BAN36544.1"/>
    <property type="molecule type" value="Genomic_DNA"/>
</dbReference>